<dbReference type="GO" id="GO:0000155">
    <property type="term" value="F:phosphorelay sensor kinase activity"/>
    <property type="evidence" value="ECO:0007669"/>
    <property type="project" value="InterPro"/>
</dbReference>
<evidence type="ECO:0000256" key="6">
    <source>
        <dbReference type="ARBA" id="ARBA00022679"/>
    </source>
</evidence>
<dbReference type="Proteomes" id="UP000198346">
    <property type="component" value="Unassembled WGS sequence"/>
</dbReference>
<dbReference type="OrthoDB" id="9784218at2"/>
<evidence type="ECO:0000256" key="1">
    <source>
        <dbReference type="ARBA" id="ARBA00000085"/>
    </source>
</evidence>
<dbReference type="InterPro" id="IPR003594">
    <property type="entry name" value="HATPase_dom"/>
</dbReference>
<dbReference type="InterPro" id="IPR050980">
    <property type="entry name" value="2C_sensor_his_kinase"/>
</dbReference>
<keyword evidence="10" id="KW-0175">Coiled coil</keyword>
<gene>
    <name evidence="13" type="ORF">SAMN06297382_0103</name>
</gene>
<dbReference type="InterPro" id="IPR036890">
    <property type="entry name" value="HATPase_C_sf"/>
</dbReference>
<evidence type="ECO:0000256" key="5">
    <source>
        <dbReference type="ARBA" id="ARBA00022553"/>
    </source>
</evidence>
<dbReference type="Gene3D" id="1.10.287.130">
    <property type="match status" value="1"/>
</dbReference>
<evidence type="ECO:0000313" key="14">
    <source>
        <dbReference type="Proteomes" id="UP000198346"/>
    </source>
</evidence>
<organism evidence="13 14">
    <name type="scientific">Amphiplicatus metriothermophilus</name>
    <dbReference type="NCBI Taxonomy" id="1519374"/>
    <lineage>
        <taxon>Bacteria</taxon>
        <taxon>Pseudomonadati</taxon>
        <taxon>Pseudomonadota</taxon>
        <taxon>Alphaproteobacteria</taxon>
        <taxon>Parvularculales</taxon>
        <taxon>Parvularculaceae</taxon>
        <taxon>Amphiplicatus</taxon>
    </lineage>
</organism>
<keyword evidence="4" id="KW-1003">Cell membrane</keyword>
<dbReference type="RefSeq" id="WP_089410642.1">
    <property type="nucleotide sequence ID" value="NZ_FZQA01000001.1"/>
</dbReference>
<evidence type="ECO:0000256" key="3">
    <source>
        <dbReference type="ARBA" id="ARBA00012438"/>
    </source>
</evidence>
<evidence type="ECO:0000259" key="12">
    <source>
        <dbReference type="PROSITE" id="PS50109"/>
    </source>
</evidence>
<dbReference type="SMART" id="SM00388">
    <property type="entry name" value="HisKA"/>
    <property type="match status" value="1"/>
</dbReference>
<keyword evidence="5" id="KW-0597">Phosphoprotein</keyword>
<dbReference type="InterPro" id="IPR004358">
    <property type="entry name" value="Sig_transdc_His_kin-like_C"/>
</dbReference>
<dbReference type="InterPro" id="IPR003661">
    <property type="entry name" value="HisK_dim/P_dom"/>
</dbReference>
<dbReference type="CDD" id="cd00075">
    <property type="entry name" value="HATPase"/>
    <property type="match status" value="1"/>
</dbReference>
<dbReference type="Pfam" id="PF00512">
    <property type="entry name" value="HisKA"/>
    <property type="match status" value="1"/>
</dbReference>
<dbReference type="CDD" id="cd00082">
    <property type="entry name" value="HisKA"/>
    <property type="match status" value="1"/>
</dbReference>
<accession>A0A239PIH5</accession>
<keyword evidence="8 13" id="KW-0418">Kinase</keyword>
<evidence type="ECO:0000256" key="2">
    <source>
        <dbReference type="ARBA" id="ARBA00004651"/>
    </source>
</evidence>
<feature type="transmembrane region" description="Helical" evidence="11">
    <location>
        <begin position="174"/>
        <end position="193"/>
    </location>
</feature>
<comment type="catalytic activity">
    <reaction evidence="1">
        <text>ATP + protein L-histidine = ADP + protein N-phospho-L-histidine.</text>
        <dbReference type="EC" id="2.7.13.3"/>
    </reaction>
</comment>
<evidence type="ECO:0000313" key="13">
    <source>
        <dbReference type="EMBL" id="SNT67612.1"/>
    </source>
</evidence>
<dbReference type="InterPro" id="IPR036097">
    <property type="entry name" value="HisK_dim/P_sf"/>
</dbReference>
<dbReference type="GO" id="GO:0005524">
    <property type="term" value="F:ATP binding"/>
    <property type="evidence" value="ECO:0007669"/>
    <property type="project" value="UniProtKB-KW"/>
</dbReference>
<keyword evidence="9" id="KW-0067">ATP-binding</keyword>
<keyword evidence="11" id="KW-0812">Transmembrane</keyword>
<keyword evidence="6" id="KW-0808">Transferase</keyword>
<evidence type="ECO:0000256" key="4">
    <source>
        <dbReference type="ARBA" id="ARBA00022475"/>
    </source>
</evidence>
<dbReference type="InterPro" id="IPR005467">
    <property type="entry name" value="His_kinase_dom"/>
</dbReference>
<feature type="coiled-coil region" evidence="10">
    <location>
        <begin position="231"/>
        <end position="258"/>
    </location>
</feature>
<evidence type="ECO:0000256" key="7">
    <source>
        <dbReference type="ARBA" id="ARBA00022741"/>
    </source>
</evidence>
<dbReference type="PRINTS" id="PR00344">
    <property type="entry name" value="BCTRLSENSOR"/>
</dbReference>
<dbReference type="SUPFAM" id="SSF55874">
    <property type="entry name" value="ATPase domain of HSP90 chaperone/DNA topoisomerase II/histidine kinase"/>
    <property type="match status" value="1"/>
</dbReference>
<evidence type="ECO:0000256" key="9">
    <source>
        <dbReference type="ARBA" id="ARBA00022840"/>
    </source>
</evidence>
<keyword evidence="7" id="KW-0547">Nucleotide-binding</keyword>
<proteinExistence type="predicted"/>
<evidence type="ECO:0000256" key="10">
    <source>
        <dbReference type="SAM" id="Coils"/>
    </source>
</evidence>
<dbReference type="GO" id="GO:0005886">
    <property type="term" value="C:plasma membrane"/>
    <property type="evidence" value="ECO:0007669"/>
    <property type="project" value="UniProtKB-SubCell"/>
</dbReference>
<feature type="domain" description="Histidine kinase" evidence="12">
    <location>
        <begin position="264"/>
        <end position="477"/>
    </location>
</feature>
<sequence>MNRAAPARSFARIRRSLSTQLLMLTILFVLLAEAVVMIPSVAKQRADWLYARIEAAYLVGLALEAPDQEMIDPTVARQLFATANILGVTVTRQGARVPVYSPDIGAYKDRPMHYVNLHGAGPVQLTLDAWGTMFSRGDRLLRVIGWPKFGGEEVGMLVSQRALRRDLHTYARNILGLSLIISTLTAALVYWSLDCLIVRPVRRLTGQMAAFNANPEDERNIIEPTRREDEIGAAQESLRALERRVHELLSQRRRLAALGAGVSKLSHDLRNILASAQLMSDRLAGSDDPRVKKLSPRLIQALDRAIALSRDTLSYARMEPAMLSKSRFPLKGLVDEVFDDTAVMHARFVNEVPEDLEIVADRNQLYRALFNLVRNAAEALAPADEGGGAPAPNGGRVFIRARKEGANVEVEVADNGPGLPEEARAHLFEPFMGSRKPGGSGLGAAIAHEIASAHGGALVIAKSDDHGTVFALTLPQA</sequence>
<dbReference type="PANTHER" id="PTHR44936">
    <property type="entry name" value="SENSOR PROTEIN CREC"/>
    <property type="match status" value="1"/>
</dbReference>
<protein>
    <recommendedName>
        <fullName evidence="3">histidine kinase</fullName>
        <ecNumber evidence="3">2.7.13.3</ecNumber>
    </recommendedName>
</protein>
<dbReference type="PROSITE" id="PS50109">
    <property type="entry name" value="HIS_KIN"/>
    <property type="match status" value="1"/>
</dbReference>
<dbReference type="SMART" id="SM00387">
    <property type="entry name" value="HATPase_c"/>
    <property type="match status" value="1"/>
</dbReference>
<feature type="transmembrane region" description="Helical" evidence="11">
    <location>
        <begin position="21"/>
        <end position="42"/>
    </location>
</feature>
<dbReference type="Gene3D" id="3.30.565.10">
    <property type="entry name" value="Histidine kinase-like ATPase, C-terminal domain"/>
    <property type="match status" value="1"/>
</dbReference>
<dbReference type="AlphaFoldDB" id="A0A239PIH5"/>
<dbReference type="PANTHER" id="PTHR44936:SF10">
    <property type="entry name" value="SENSOR PROTEIN RSTB"/>
    <property type="match status" value="1"/>
</dbReference>
<evidence type="ECO:0000256" key="11">
    <source>
        <dbReference type="SAM" id="Phobius"/>
    </source>
</evidence>
<keyword evidence="14" id="KW-1185">Reference proteome</keyword>
<dbReference type="EC" id="2.7.13.3" evidence="3"/>
<comment type="subcellular location">
    <subcellularLocation>
        <location evidence="2">Cell membrane</location>
        <topology evidence="2">Multi-pass membrane protein</topology>
    </subcellularLocation>
</comment>
<reference evidence="13 14" key="1">
    <citation type="submission" date="2017-07" db="EMBL/GenBank/DDBJ databases">
        <authorList>
            <person name="Sun Z.S."/>
            <person name="Albrecht U."/>
            <person name="Echele G."/>
            <person name="Lee C.C."/>
        </authorList>
    </citation>
    <scope>NUCLEOTIDE SEQUENCE [LARGE SCALE GENOMIC DNA]</scope>
    <source>
        <strain evidence="13 14">CGMCC 1.12710</strain>
    </source>
</reference>
<evidence type="ECO:0000256" key="8">
    <source>
        <dbReference type="ARBA" id="ARBA00022777"/>
    </source>
</evidence>
<dbReference type="SUPFAM" id="SSF47384">
    <property type="entry name" value="Homodimeric domain of signal transducing histidine kinase"/>
    <property type="match status" value="1"/>
</dbReference>
<dbReference type="Pfam" id="PF02518">
    <property type="entry name" value="HATPase_c"/>
    <property type="match status" value="1"/>
</dbReference>
<name>A0A239PIH5_9PROT</name>
<dbReference type="EMBL" id="FZQA01000001">
    <property type="protein sequence ID" value="SNT67612.1"/>
    <property type="molecule type" value="Genomic_DNA"/>
</dbReference>
<keyword evidence="11" id="KW-0472">Membrane</keyword>
<keyword evidence="11" id="KW-1133">Transmembrane helix</keyword>